<evidence type="ECO:0000313" key="1">
    <source>
        <dbReference type="EMBL" id="QQR92791.1"/>
    </source>
</evidence>
<dbReference type="Proteomes" id="UP000596004">
    <property type="component" value="Chromosome"/>
</dbReference>
<reference evidence="1" key="1">
    <citation type="submission" date="2020-11" db="EMBL/GenBank/DDBJ databases">
        <title>Connecting structure to function with the recovery of over 1000 high-quality activated sludge metagenome-assembled genomes encoding full-length rRNA genes using long-read sequencing.</title>
        <authorList>
            <person name="Singleton C.M."/>
            <person name="Petriglieri F."/>
            <person name="Kristensen J.M."/>
            <person name="Kirkegaard R.H."/>
            <person name="Michaelsen T.Y."/>
            <person name="Andersen M.H."/>
            <person name="Karst S.M."/>
            <person name="Dueholm M.S."/>
            <person name="Nielsen P.H."/>
            <person name="Albertsen M."/>
        </authorList>
    </citation>
    <scope>NUCLEOTIDE SEQUENCE</scope>
    <source>
        <strain evidence="1">Fred_18-Q3-R57-64_BAT3C.431</strain>
    </source>
</reference>
<protein>
    <submittedName>
        <fullName evidence="1">Uncharacterized protein</fullName>
    </submittedName>
</protein>
<dbReference type="EMBL" id="CP064981">
    <property type="protein sequence ID" value="QQR92791.1"/>
    <property type="molecule type" value="Genomic_DNA"/>
</dbReference>
<proteinExistence type="predicted"/>
<organism evidence="1">
    <name type="scientific">Candidatus Iainarchaeum sp</name>
    <dbReference type="NCBI Taxonomy" id="3101447"/>
    <lineage>
        <taxon>Archaea</taxon>
        <taxon>Candidatus Iainarchaeota</taxon>
        <taxon>Candidatus Iainarchaeia</taxon>
        <taxon>Candidatus Iainarchaeales</taxon>
        <taxon>Candidatus Iainarchaeaceae</taxon>
        <taxon>Candidatus Iainarchaeum</taxon>
    </lineage>
</organism>
<gene>
    <name evidence="1" type="ORF">IPJ89_00930</name>
</gene>
<name>A0A7T9DK25_9ARCH</name>
<accession>A0A7T9DK25</accession>
<sequence length="80" mass="8803">MEKKWIFWGLCALLLTLPLIQAATFATTLFVWNAPAGTRSYTLTYGAACNASAFYFNEVDANYDPDNDGNAARIPPPPRS</sequence>
<dbReference type="AlphaFoldDB" id="A0A7T9DK25"/>